<dbReference type="Proteomes" id="UP000235116">
    <property type="component" value="Chromosome"/>
</dbReference>
<accession>A0A2K9LQX6</accession>
<dbReference type="AlphaFoldDB" id="A0A2K9LQX6"/>
<dbReference type="InterPro" id="IPR023393">
    <property type="entry name" value="START-like_dom_sf"/>
</dbReference>
<reference evidence="2" key="1">
    <citation type="submission" date="2017-08" db="EMBL/GenBank/DDBJ databases">
        <title>Direct submision.</title>
        <authorList>
            <person name="Kim S.-J."/>
            <person name="Rhee S.-K."/>
        </authorList>
    </citation>
    <scope>NUCLEOTIDE SEQUENCE [LARGE SCALE GENOMIC DNA]</scope>
    <source>
        <strain evidence="2">GI5</strain>
    </source>
</reference>
<dbReference type="SUPFAM" id="SSF55961">
    <property type="entry name" value="Bet v1-like"/>
    <property type="match status" value="1"/>
</dbReference>
<name>A0A2K9LQX6_9GAMM</name>
<dbReference type="RefSeq" id="WP_101896098.1">
    <property type="nucleotide sequence ID" value="NZ_CP022684.1"/>
</dbReference>
<dbReference type="Gene3D" id="3.30.530.20">
    <property type="match status" value="1"/>
</dbReference>
<dbReference type="CDD" id="cd07812">
    <property type="entry name" value="SRPBCC"/>
    <property type="match status" value="1"/>
</dbReference>
<sequence>MNLLALEKVVIDKSSQEIFDYVSNMENFSGWFTGVVHIASLNELSHGAKGKTYLETVKIPFKGNSKVKITVVESQSPTTFITEGTLSPIKPRMEIAIRETSGGNEVIWAMYSRNNSFLFKRLMLPLVRSEMSKRAKRSVKRLKEKLGG</sequence>
<dbReference type="OrthoDB" id="4624384at2"/>
<dbReference type="KEGG" id="kak:Kalk_20855"/>
<dbReference type="EMBL" id="CP022684">
    <property type="protein sequence ID" value="AUM14728.1"/>
    <property type="molecule type" value="Genomic_DNA"/>
</dbReference>
<keyword evidence="2" id="KW-1185">Reference proteome</keyword>
<dbReference type="Pfam" id="PF10604">
    <property type="entry name" value="Polyketide_cyc2"/>
    <property type="match status" value="1"/>
</dbReference>
<gene>
    <name evidence="1" type="ORF">Kalk_20855</name>
</gene>
<protein>
    <recommendedName>
        <fullName evidence="3">Polyketide cyclase</fullName>
    </recommendedName>
</protein>
<dbReference type="InterPro" id="IPR019587">
    <property type="entry name" value="Polyketide_cyclase/dehydratase"/>
</dbReference>
<organism evidence="1 2">
    <name type="scientific">Ketobacter alkanivorans</name>
    <dbReference type="NCBI Taxonomy" id="1917421"/>
    <lineage>
        <taxon>Bacteria</taxon>
        <taxon>Pseudomonadati</taxon>
        <taxon>Pseudomonadota</taxon>
        <taxon>Gammaproteobacteria</taxon>
        <taxon>Pseudomonadales</taxon>
        <taxon>Ketobacteraceae</taxon>
        <taxon>Ketobacter</taxon>
    </lineage>
</organism>
<evidence type="ECO:0000313" key="1">
    <source>
        <dbReference type="EMBL" id="AUM14728.1"/>
    </source>
</evidence>
<proteinExistence type="predicted"/>
<evidence type="ECO:0008006" key="3">
    <source>
        <dbReference type="Google" id="ProtNLM"/>
    </source>
</evidence>
<evidence type="ECO:0000313" key="2">
    <source>
        <dbReference type="Proteomes" id="UP000235116"/>
    </source>
</evidence>